<evidence type="ECO:0000256" key="16">
    <source>
        <dbReference type="ARBA" id="ARBA00023316"/>
    </source>
</evidence>
<comment type="pathway">
    <text evidence="4 19">Cell wall biogenesis; peptidoglycan biosynthesis.</text>
</comment>
<comment type="similarity">
    <text evidence="19">Belongs to the MurB family.</text>
</comment>
<dbReference type="PANTHER" id="PTHR21071:SF4">
    <property type="entry name" value="UDP-N-ACETYLENOLPYRUVOYLGLUCOSAMINE REDUCTASE"/>
    <property type="match status" value="1"/>
</dbReference>
<comment type="cofactor">
    <cofactor evidence="1 19">
        <name>FAD</name>
        <dbReference type="ChEBI" id="CHEBI:57692"/>
    </cofactor>
</comment>
<feature type="active site" description="Proton donor" evidence="19">
    <location>
        <position position="228"/>
    </location>
</feature>
<dbReference type="UniPathway" id="UPA00219"/>
<evidence type="ECO:0000256" key="14">
    <source>
        <dbReference type="ARBA" id="ARBA00023002"/>
    </source>
</evidence>
<evidence type="ECO:0000256" key="6">
    <source>
        <dbReference type="ARBA" id="ARBA00015188"/>
    </source>
</evidence>
<dbReference type="GO" id="GO:0009252">
    <property type="term" value="P:peptidoglycan biosynthetic process"/>
    <property type="evidence" value="ECO:0007669"/>
    <property type="project" value="UniProtKB-UniRule"/>
</dbReference>
<keyword evidence="15 19" id="KW-0131">Cell cycle</keyword>
<dbReference type="HAMAP" id="MF_00037">
    <property type="entry name" value="MurB"/>
    <property type="match status" value="1"/>
</dbReference>
<dbReference type="InterPro" id="IPR011601">
    <property type="entry name" value="MurB_C"/>
</dbReference>
<keyword evidence="8 19" id="KW-0132">Cell division</keyword>
<evidence type="ECO:0000256" key="17">
    <source>
        <dbReference type="ARBA" id="ARBA00031026"/>
    </source>
</evidence>
<dbReference type="AlphaFoldDB" id="A0A0F0CRB3"/>
<dbReference type="GO" id="GO:0051301">
    <property type="term" value="P:cell division"/>
    <property type="evidence" value="ECO:0007669"/>
    <property type="project" value="UniProtKB-KW"/>
</dbReference>
<keyword evidence="11 19" id="KW-0521">NADP</keyword>
<evidence type="ECO:0000259" key="20">
    <source>
        <dbReference type="PROSITE" id="PS51387"/>
    </source>
</evidence>
<evidence type="ECO:0000256" key="5">
    <source>
        <dbReference type="ARBA" id="ARBA00012518"/>
    </source>
</evidence>
<dbReference type="InterPro" id="IPR016166">
    <property type="entry name" value="FAD-bd_PCMH"/>
</dbReference>
<keyword evidence="14 19" id="KW-0560">Oxidoreductase</keyword>
<dbReference type="Pfam" id="PF02873">
    <property type="entry name" value="MurB_C"/>
    <property type="match status" value="1"/>
</dbReference>
<comment type="catalytic activity">
    <reaction evidence="18 19">
        <text>UDP-N-acetyl-alpha-D-muramate + NADP(+) = UDP-N-acetyl-3-O-(1-carboxyvinyl)-alpha-D-glucosamine + NADPH + H(+)</text>
        <dbReference type="Rhea" id="RHEA:12248"/>
        <dbReference type="ChEBI" id="CHEBI:15378"/>
        <dbReference type="ChEBI" id="CHEBI:57783"/>
        <dbReference type="ChEBI" id="CHEBI:58349"/>
        <dbReference type="ChEBI" id="CHEBI:68483"/>
        <dbReference type="ChEBI" id="CHEBI:70757"/>
        <dbReference type="EC" id="1.3.1.98"/>
    </reaction>
</comment>
<keyword evidence="16 19" id="KW-0961">Cell wall biogenesis/degradation</keyword>
<evidence type="ECO:0000256" key="15">
    <source>
        <dbReference type="ARBA" id="ARBA00023306"/>
    </source>
</evidence>
<comment type="caution">
    <text evidence="21">The sequence shown here is derived from an EMBL/GenBank/DDBJ whole genome shotgun (WGS) entry which is preliminary data.</text>
</comment>
<feature type="active site" evidence="19">
    <location>
        <position position="178"/>
    </location>
</feature>
<keyword evidence="13 19" id="KW-0573">Peptidoglycan synthesis</keyword>
<dbReference type="InterPro" id="IPR016169">
    <property type="entry name" value="FAD-bd_PCMH_sub2"/>
</dbReference>
<evidence type="ECO:0000256" key="12">
    <source>
        <dbReference type="ARBA" id="ARBA00022960"/>
    </source>
</evidence>
<dbReference type="Pfam" id="PF01565">
    <property type="entry name" value="FAD_binding_4"/>
    <property type="match status" value="1"/>
</dbReference>
<gene>
    <name evidence="19" type="primary">murB</name>
    <name evidence="21" type="ORF">OMAG_000325</name>
</gene>
<evidence type="ECO:0000256" key="7">
    <source>
        <dbReference type="ARBA" id="ARBA00022490"/>
    </source>
</evidence>
<keyword evidence="7 19" id="KW-0963">Cytoplasm</keyword>
<evidence type="ECO:0000256" key="1">
    <source>
        <dbReference type="ARBA" id="ARBA00001974"/>
    </source>
</evidence>
<dbReference type="EC" id="1.3.1.98" evidence="5 19"/>
<evidence type="ECO:0000256" key="9">
    <source>
        <dbReference type="ARBA" id="ARBA00022630"/>
    </source>
</evidence>
<dbReference type="GO" id="GO:0008360">
    <property type="term" value="P:regulation of cell shape"/>
    <property type="evidence" value="ECO:0007669"/>
    <property type="project" value="UniProtKB-KW"/>
</dbReference>
<dbReference type="InterPro" id="IPR036635">
    <property type="entry name" value="MurB_C_sf"/>
</dbReference>
<dbReference type="Gene3D" id="3.30.465.10">
    <property type="match status" value="1"/>
</dbReference>
<comment type="subcellular location">
    <subcellularLocation>
        <location evidence="3 19">Cytoplasm</location>
    </subcellularLocation>
</comment>
<comment type="function">
    <text evidence="2 19">Cell wall formation.</text>
</comment>
<evidence type="ECO:0000313" key="22">
    <source>
        <dbReference type="Proteomes" id="UP000033428"/>
    </source>
</evidence>
<evidence type="ECO:0000256" key="13">
    <source>
        <dbReference type="ARBA" id="ARBA00022984"/>
    </source>
</evidence>
<keyword evidence="12 19" id="KW-0133">Cell shape</keyword>
<organism evidence="21 22">
    <name type="scientific">Candidatus Omnitrophus magneticus</name>
    <dbReference type="NCBI Taxonomy" id="1609969"/>
    <lineage>
        <taxon>Bacteria</taxon>
        <taxon>Pseudomonadati</taxon>
        <taxon>Candidatus Omnitrophota</taxon>
        <taxon>Candidatus Omnitrophus</taxon>
    </lineage>
</organism>
<dbReference type="GO" id="GO:0071949">
    <property type="term" value="F:FAD binding"/>
    <property type="evidence" value="ECO:0007669"/>
    <property type="project" value="InterPro"/>
</dbReference>
<dbReference type="Gene3D" id="3.30.43.10">
    <property type="entry name" value="Uridine Diphospho-n-acetylenolpyruvylglucosamine Reductase, domain 2"/>
    <property type="match status" value="1"/>
</dbReference>
<feature type="active site" evidence="19">
    <location>
        <position position="299"/>
    </location>
</feature>
<dbReference type="PANTHER" id="PTHR21071">
    <property type="entry name" value="UDP-N-ACETYLENOLPYRUVOYLGLUCOSAMINE REDUCTASE"/>
    <property type="match status" value="1"/>
</dbReference>
<evidence type="ECO:0000256" key="18">
    <source>
        <dbReference type="ARBA" id="ARBA00048914"/>
    </source>
</evidence>
<feature type="domain" description="FAD-binding PCMH-type" evidence="20">
    <location>
        <begin position="34"/>
        <end position="198"/>
    </location>
</feature>
<dbReference type="InterPro" id="IPR006094">
    <property type="entry name" value="Oxid_FAD_bind_N"/>
</dbReference>
<evidence type="ECO:0000256" key="19">
    <source>
        <dbReference type="HAMAP-Rule" id="MF_00037"/>
    </source>
</evidence>
<dbReference type="NCBIfam" id="TIGR00179">
    <property type="entry name" value="murB"/>
    <property type="match status" value="1"/>
</dbReference>
<evidence type="ECO:0000256" key="8">
    <source>
        <dbReference type="ARBA" id="ARBA00022618"/>
    </source>
</evidence>
<dbReference type="NCBIfam" id="NF010480">
    <property type="entry name" value="PRK13905.1"/>
    <property type="match status" value="1"/>
</dbReference>
<name>A0A0F0CRB3_9BACT</name>
<keyword evidence="10 19" id="KW-0274">FAD</keyword>
<dbReference type="SUPFAM" id="SSF56194">
    <property type="entry name" value="Uridine diphospho-N-Acetylenolpyruvylglucosamine reductase, MurB, C-terminal domain"/>
    <property type="match status" value="1"/>
</dbReference>
<dbReference type="SUPFAM" id="SSF56176">
    <property type="entry name" value="FAD-binding/transporter-associated domain-like"/>
    <property type="match status" value="1"/>
</dbReference>
<dbReference type="InterPro" id="IPR036318">
    <property type="entry name" value="FAD-bd_PCMH-like_sf"/>
</dbReference>
<evidence type="ECO:0000256" key="2">
    <source>
        <dbReference type="ARBA" id="ARBA00003921"/>
    </source>
</evidence>
<dbReference type="PROSITE" id="PS51387">
    <property type="entry name" value="FAD_PCMH"/>
    <property type="match status" value="1"/>
</dbReference>
<proteinExistence type="inferred from homology"/>
<evidence type="ECO:0000256" key="11">
    <source>
        <dbReference type="ARBA" id="ARBA00022857"/>
    </source>
</evidence>
<dbReference type="GO" id="GO:0008762">
    <property type="term" value="F:UDP-N-acetylmuramate dehydrogenase activity"/>
    <property type="evidence" value="ECO:0007669"/>
    <property type="project" value="UniProtKB-UniRule"/>
</dbReference>
<evidence type="ECO:0000313" key="21">
    <source>
        <dbReference type="EMBL" id="KJJ85807.1"/>
    </source>
</evidence>
<evidence type="ECO:0000256" key="10">
    <source>
        <dbReference type="ARBA" id="ARBA00022827"/>
    </source>
</evidence>
<dbReference type="InterPro" id="IPR016167">
    <property type="entry name" value="FAD-bd_PCMH_sub1"/>
</dbReference>
<dbReference type="InterPro" id="IPR003170">
    <property type="entry name" value="MurB"/>
</dbReference>
<accession>A0A0F0CRB3</accession>
<dbReference type="Gene3D" id="3.90.78.10">
    <property type="entry name" value="UDP-N-acetylenolpyruvoylglucosamine reductase, C-terminal domain"/>
    <property type="match status" value="1"/>
</dbReference>
<evidence type="ECO:0000256" key="3">
    <source>
        <dbReference type="ARBA" id="ARBA00004496"/>
    </source>
</evidence>
<keyword evidence="22" id="KW-1185">Reference proteome</keyword>
<dbReference type="EMBL" id="JYNY01000070">
    <property type="protein sequence ID" value="KJJ85807.1"/>
    <property type="molecule type" value="Genomic_DNA"/>
</dbReference>
<sequence length="304" mass="32976">MNNSIKDTLTNTASIYGSYLSFNEPLSKHSTIRTGGNAYAWYAPTNLEELLETVKFLRKNNIRIVIAGGGSNILFPDGYIDAVFINLSVGYFERIVFDGTTVTAGSGARLSKLIAESVDNGLSGMEGLIGIPGTVGGAIIGNAGHKIEISKYLVSVTIIDKNNGLHILGKEDISFGYRKSSFTVEDIIVEASFELAREEDRAILRARLREYLAGKLKTQPMADKTLGCIFKNPDSIYKSAQLIEMAGLKGVRKGGAVISTKHSNFIVNDGSATSSDVLALINVAREEIKSKFNIIIEPEIKFLD</sequence>
<dbReference type="Proteomes" id="UP000033428">
    <property type="component" value="Unassembled WGS sequence"/>
</dbReference>
<keyword evidence="9 19" id="KW-0285">Flavoprotein</keyword>
<dbReference type="GO" id="GO:0071555">
    <property type="term" value="P:cell wall organization"/>
    <property type="evidence" value="ECO:0007669"/>
    <property type="project" value="UniProtKB-KW"/>
</dbReference>
<dbReference type="GO" id="GO:0005829">
    <property type="term" value="C:cytosol"/>
    <property type="evidence" value="ECO:0007669"/>
    <property type="project" value="TreeGrafter"/>
</dbReference>
<protein>
    <recommendedName>
        <fullName evidence="6 19">UDP-N-acetylenolpyruvoylglucosamine reductase</fullName>
        <ecNumber evidence="5 19">1.3.1.98</ecNumber>
    </recommendedName>
    <alternativeName>
        <fullName evidence="17 19">UDP-N-acetylmuramate dehydrogenase</fullName>
    </alternativeName>
</protein>
<dbReference type="PATRIC" id="fig|1609969.3.peg.361"/>
<evidence type="ECO:0000256" key="4">
    <source>
        <dbReference type="ARBA" id="ARBA00004752"/>
    </source>
</evidence>
<reference evidence="21 22" key="1">
    <citation type="submission" date="2015-02" db="EMBL/GenBank/DDBJ databases">
        <title>Single-cell genomics of uncultivated deep-branching MTB reveals a conserved set of magnetosome genes.</title>
        <authorList>
            <person name="Kolinko S."/>
            <person name="Richter M."/>
            <person name="Glockner F.O."/>
            <person name="Brachmann A."/>
            <person name="Schuler D."/>
        </authorList>
    </citation>
    <scope>NUCLEOTIDE SEQUENCE [LARGE SCALE GENOMIC DNA]</scope>
    <source>
        <strain evidence="21">SKK-01</strain>
    </source>
</reference>